<evidence type="ECO:0000256" key="15">
    <source>
        <dbReference type="ARBA" id="ARBA00023286"/>
    </source>
</evidence>
<evidence type="ECO:0000256" key="3">
    <source>
        <dbReference type="ARBA" id="ARBA00022692"/>
    </source>
</evidence>
<dbReference type="InterPro" id="IPR002289">
    <property type="entry name" value="GABAAb_rcpt"/>
</dbReference>
<evidence type="ECO:0000256" key="9">
    <source>
        <dbReference type="ARBA" id="ARBA00023157"/>
    </source>
</evidence>
<evidence type="ECO:0000256" key="1">
    <source>
        <dbReference type="ARBA" id="ARBA00022448"/>
    </source>
</evidence>
<dbReference type="GO" id="GO:0004890">
    <property type="term" value="F:GABA-A receptor activity"/>
    <property type="evidence" value="ECO:0007669"/>
    <property type="project" value="InterPro"/>
</dbReference>
<feature type="transmembrane region" description="Helical" evidence="18">
    <location>
        <begin position="275"/>
        <end position="294"/>
    </location>
</feature>
<dbReference type="CDD" id="cd19053">
    <property type="entry name" value="LGIC_TM_GABAAR_beta"/>
    <property type="match status" value="1"/>
</dbReference>
<dbReference type="GO" id="GO:1902711">
    <property type="term" value="C:GABA-A receptor complex"/>
    <property type="evidence" value="ECO:0007669"/>
    <property type="project" value="UniProtKB-ARBA"/>
</dbReference>
<protein>
    <recommendedName>
        <fullName evidence="23">Gamma-aminobutyric acid receptor subunit beta-1</fullName>
    </recommendedName>
</protein>
<dbReference type="InterPro" id="IPR006201">
    <property type="entry name" value="Neur_channel"/>
</dbReference>
<keyword evidence="16 18" id="KW-0407">Ion channel</keyword>
<evidence type="ECO:0000256" key="10">
    <source>
        <dbReference type="ARBA" id="ARBA00023170"/>
    </source>
</evidence>
<sequence length="485" mass="55574">MRAVRRGGPRALWQPLVLVLAVTCAARSADEPSNMSYVKETVDGLLHGYDIRLRPDFGGPPVGVGMRIEIASIDVVSEVNMDYTLTMYFQQSWRDKRLSYSGIPLNLTLDNRVADQLWVPDTYFLNDKKSFVHGVTVKNRMIRLHPDGTVLYGLRITTTAACMMDLRRYPLDEQNCTLEIESYGYTTDDIEFYWNGGESAVTGVSNIELPQFSIVDYKTVSKRVEFTTGAYPRLSLSFRLKRNIGYFILQTYMPSTLITILSWVSFWINYDASAARVALGITTVLTMTTISTHLRETLPKIPYVKAIDIYLMGCFVFVFLALLEYAFVNYIFFGKGPQRQKKTADRTGHAAGERNRQETTRLIHIPSLSQVDPHGNMLLSPLDIRNDFSSSGVFTSLRDTQATTYTYDSTSLQYRRATSSRDLYSRSALDRHRLHKKGRLRRRASQIKVKIPDLTDVNSIDKWSRMVFPITFILFNVVYWLYYVH</sequence>
<dbReference type="PRINTS" id="PR00252">
    <property type="entry name" value="NRIONCHANNEL"/>
</dbReference>
<keyword evidence="5 18" id="KW-1133">Transmembrane helix</keyword>
<evidence type="ECO:0000313" key="21">
    <source>
        <dbReference type="Ensembl" id="ENSACDP00005002038.1"/>
    </source>
</evidence>
<dbReference type="SUPFAM" id="SSF63712">
    <property type="entry name" value="Nicotinic receptor ligand binding domain-like"/>
    <property type="match status" value="1"/>
</dbReference>
<dbReference type="Gene3D" id="1.20.58.390">
    <property type="entry name" value="Neurotransmitter-gated ion-channel transmembrane domain"/>
    <property type="match status" value="1"/>
</dbReference>
<dbReference type="Gene3D" id="2.70.170.10">
    <property type="entry name" value="Neurotransmitter-gated ion-channel ligand-binding domain"/>
    <property type="match status" value="1"/>
</dbReference>
<feature type="transmembrane region" description="Helical" evidence="18">
    <location>
        <begin position="244"/>
        <end position="268"/>
    </location>
</feature>
<evidence type="ECO:0000259" key="19">
    <source>
        <dbReference type="Pfam" id="PF02931"/>
    </source>
</evidence>
<keyword evidence="9" id="KW-1015">Disulfide bond</keyword>
<dbReference type="InterPro" id="IPR006029">
    <property type="entry name" value="Neurotrans-gated_channel_TM"/>
</dbReference>
<evidence type="ECO:0000256" key="4">
    <source>
        <dbReference type="ARBA" id="ARBA00022729"/>
    </source>
</evidence>
<keyword evidence="7 18" id="KW-0406">Ion transport</keyword>
<dbReference type="InterPro" id="IPR038050">
    <property type="entry name" value="Neuro_actylchol_rec"/>
</dbReference>
<dbReference type="InterPro" id="IPR006028">
    <property type="entry name" value="GABAA/Glycine_rcpt"/>
</dbReference>
<keyword evidence="12" id="KW-0325">Glycoprotein</keyword>
<feature type="domain" description="Neurotransmitter-gated ion-channel ligand-binding" evidence="19">
    <location>
        <begin position="40"/>
        <end position="243"/>
    </location>
</feature>
<evidence type="ECO:0000256" key="12">
    <source>
        <dbReference type="ARBA" id="ARBA00023180"/>
    </source>
</evidence>
<accession>A0A8B9D5Y8</accession>
<keyword evidence="14" id="KW-0628">Postsynaptic cell membrane</keyword>
<feature type="domain" description="Neurotransmitter-gated ion-channel transmembrane" evidence="20">
    <location>
        <begin position="251"/>
        <end position="480"/>
    </location>
</feature>
<dbReference type="GO" id="GO:0007268">
    <property type="term" value="P:chemical synaptic transmission"/>
    <property type="evidence" value="ECO:0007669"/>
    <property type="project" value="UniProtKB-ARBA"/>
</dbReference>
<proteinExistence type="inferred from homology"/>
<evidence type="ECO:0000313" key="22">
    <source>
        <dbReference type="Proteomes" id="UP000694521"/>
    </source>
</evidence>
<keyword evidence="10" id="KW-0675">Receptor</keyword>
<evidence type="ECO:0000256" key="6">
    <source>
        <dbReference type="ARBA" id="ARBA00023018"/>
    </source>
</evidence>
<comment type="subcellular location">
    <subcellularLocation>
        <location evidence="17">Postsynaptic cell membrane</location>
        <topology evidence="17">Multi-pass membrane protein</topology>
    </subcellularLocation>
</comment>
<reference evidence="21" key="1">
    <citation type="submission" date="2025-08" db="UniProtKB">
        <authorList>
            <consortium name="Ensembl"/>
        </authorList>
    </citation>
    <scope>IDENTIFICATION</scope>
</reference>
<dbReference type="SUPFAM" id="SSF90112">
    <property type="entry name" value="Neurotransmitter-gated ion-channel transmembrane pore"/>
    <property type="match status" value="1"/>
</dbReference>
<evidence type="ECO:0000256" key="13">
    <source>
        <dbReference type="ARBA" id="ARBA00023214"/>
    </source>
</evidence>
<keyword evidence="15" id="KW-1071">Ligand-gated ion channel</keyword>
<name>A0A8B9D5Y8_ANSCY</name>
<evidence type="ECO:0000256" key="17">
    <source>
        <dbReference type="ARBA" id="ARBA00034104"/>
    </source>
</evidence>
<dbReference type="InterPro" id="IPR018000">
    <property type="entry name" value="Neurotransmitter_ion_chnl_CS"/>
</dbReference>
<keyword evidence="6" id="KW-0770">Synapse</keyword>
<organism evidence="21 22">
    <name type="scientific">Anser cygnoides</name>
    <name type="common">Swan goose</name>
    <dbReference type="NCBI Taxonomy" id="8845"/>
    <lineage>
        <taxon>Eukaryota</taxon>
        <taxon>Metazoa</taxon>
        <taxon>Chordata</taxon>
        <taxon>Craniata</taxon>
        <taxon>Vertebrata</taxon>
        <taxon>Euteleostomi</taxon>
        <taxon>Archelosauria</taxon>
        <taxon>Archosauria</taxon>
        <taxon>Dinosauria</taxon>
        <taxon>Saurischia</taxon>
        <taxon>Theropoda</taxon>
        <taxon>Coelurosauria</taxon>
        <taxon>Aves</taxon>
        <taxon>Neognathae</taxon>
        <taxon>Galloanserae</taxon>
        <taxon>Anseriformes</taxon>
        <taxon>Anatidae</taxon>
        <taxon>Anserinae</taxon>
        <taxon>Anser</taxon>
    </lineage>
</organism>
<evidence type="ECO:0000256" key="2">
    <source>
        <dbReference type="ARBA" id="ARBA00022475"/>
    </source>
</evidence>
<keyword evidence="22" id="KW-1185">Reference proteome</keyword>
<dbReference type="GO" id="GO:0005230">
    <property type="term" value="F:extracellular ligand-gated monoatomic ion channel activity"/>
    <property type="evidence" value="ECO:0007669"/>
    <property type="project" value="InterPro"/>
</dbReference>
<evidence type="ECO:0008006" key="23">
    <source>
        <dbReference type="Google" id="ProtNLM"/>
    </source>
</evidence>
<comment type="similarity">
    <text evidence="18">Belongs to the ligand-gated ion channel (TC 1.A.9) family.</text>
</comment>
<evidence type="ECO:0000259" key="20">
    <source>
        <dbReference type="Pfam" id="PF02932"/>
    </source>
</evidence>
<keyword evidence="1 18" id="KW-0813">Transport</keyword>
<dbReference type="Proteomes" id="UP000694521">
    <property type="component" value="Unplaced"/>
</dbReference>
<dbReference type="InterPro" id="IPR036734">
    <property type="entry name" value="Neur_chan_lig-bd_sf"/>
</dbReference>
<feature type="transmembrane region" description="Helical" evidence="18">
    <location>
        <begin position="466"/>
        <end position="483"/>
    </location>
</feature>
<dbReference type="PRINTS" id="PR01160">
    <property type="entry name" value="GABAARBETA"/>
</dbReference>
<keyword evidence="3 18" id="KW-0812">Transmembrane</keyword>
<dbReference type="FunFam" id="2.70.170.10:FF:000004">
    <property type="entry name" value="Gamma-aminobutyric acid receptor subunit beta-2 isoform A"/>
    <property type="match status" value="1"/>
</dbReference>
<evidence type="ECO:0000256" key="7">
    <source>
        <dbReference type="ARBA" id="ARBA00023065"/>
    </source>
</evidence>
<dbReference type="PANTHER" id="PTHR18945">
    <property type="entry name" value="NEUROTRANSMITTER GATED ION CHANNEL"/>
    <property type="match status" value="1"/>
</dbReference>
<keyword evidence="13" id="KW-0868">Chloride</keyword>
<feature type="signal peptide" evidence="18">
    <location>
        <begin position="1"/>
        <end position="28"/>
    </location>
</feature>
<evidence type="ECO:0000256" key="5">
    <source>
        <dbReference type="ARBA" id="ARBA00022989"/>
    </source>
</evidence>
<feature type="transmembrane region" description="Helical" evidence="18">
    <location>
        <begin position="309"/>
        <end position="332"/>
    </location>
</feature>
<keyword evidence="11" id="KW-0869">Chloride channel</keyword>
<dbReference type="PROSITE" id="PS00236">
    <property type="entry name" value="NEUROTR_ION_CHANNEL"/>
    <property type="match status" value="1"/>
</dbReference>
<dbReference type="AlphaFoldDB" id="A0A8B9D5Y8"/>
<dbReference type="InterPro" id="IPR006202">
    <property type="entry name" value="Neur_chan_lig-bd"/>
</dbReference>
<reference evidence="21" key="2">
    <citation type="submission" date="2025-09" db="UniProtKB">
        <authorList>
            <consortium name="Ensembl"/>
        </authorList>
    </citation>
    <scope>IDENTIFICATION</scope>
</reference>
<dbReference type="Ensembl" id="ENSACDT00005002384.1">
    <property type="protein sequence ID" value="ENSACDP00005002038.1"/>
    <property type="gene ID" value="ENSACDG00005001403.1"/>
</dbReference>
<dbReference type="Pfam" id="PF02931">
    <property type="entry name" value="Neur_chan_LBD"/>
    <property type="match status" value="1"/>
</dbReference>
<dbReference type="GO" id="GO:0045211">
    <property type="term" value="C:postsynaptic membrane"/>
    <property type="evidence" value="ECO:0007669"/>
    <property type="project" value="UniProtKB-SubCell"/>
</dbReference>
<dbReference type="GO" id="GO:0034707">
    <property type="term" value="C:chloride channel complex"/>
    <property type="evidence" value="ECO:0007669"/>
    <property type="project" value="UniProtKB-KW"/>
</dbReference>
<dbReference type="GO" id="GO:0005254">
    <property type="term" value="F:chloride channel activity"/>
    <property type="evidence" value="ECO:0007669"/>
    <property type="project" value="UniProtKB-KW"/>
</dbReference>
<dbReference type="FunFam" id="1.20.58.390:FF:000004">
    <property type="entry name" value="Gamma-aminobutyric acid receptor subunit beta-2 isoform A"/>
    <property type="match status" value="1"/>
</dbReference>
<evidence type="ECO:0000256" key="11">
    <source>
        <dbReference type="ARBA" id="ARBA00023173"/>
    </source>
</evidence>
<evidence type="ECO:0000256" key="16">
    <source>
        <dbReference type="ARBA" id="ARBA00023303"/>
    </source>
</evidence>
<dbReference type="Pfam" id="PF02932">
    <property type="entry name" value="Neur_chan_memb"/>
    <property type="match status" value="1"/>
</dbReference>
<evidence type="ECO:0000256" key="8">
    <source>
        <dbReference type="ARBA" id="ARBA00023136"/>
    </source>
</evidence>
<keyword evidence="4 18" id="KW-0732">Signal</keyword>
<dbReference type="NCBIfam" id="TIGR00860">
    <property type="entry name" value="LIC"/>
    <property type="match status" value="1"/>
</dbReference>
<keyword evidence="8 18" id="KW-0472">Membrane</keyword>
<dbReference type="PRINTS" id="PR00253">
    <property type="entry name" value="GABAARECEPTR"/>
</dbReference>
<feature type="chain" id="PRO_5034745617" description="Gamma-aminobutyric acid receptor subunit beta-1" evidence="18">
    <location>
        <begin position="29"/>
        <end position="485"/>
    </location>
</feature>
<keyword evidence="2" id="KW-1003">Cell membrane</keyword>
<evidence type="ECO:0000256" key="14">
    <source>
        <dbReference type="ARBA" id="ARBA00023257"/>
    </source>
</evidence>
<evidence type="ECO:0000256" key="18">
    <source>
        <dbReference type="RuleBase" id="RU000687"/>
    </source>
</evidence>
<dbReference type="InterPro" id="IPR036719">
    <property type="entry name" value="Neuro-gated_channel_TM_sf"/>
</dbReference>